<dbReference type="PANTHER" id="PTHR31341">
    <property type="entry name" value="IPT/TIG DOMAIN-CONTAINING PROTEIN-RELATED-RELATED"/>
    <property type="match status" value="1"/>
</dbReference>
<keyword evidence="1" id="KW-0325">Glycoprotein</keyword>
<feature type="domain" description="IPT/TIG" evidence="3">
    <location>
        <begin position="120"/>
        <end position="202"/>
    </location>
</feature>
<dbReference type="Proteomes" id="UP000260780">
    <property type="component" value="Unassembled WGS sequence"/>
</dbReference>
<name>A0A3E4WBH9_9BACT</name>
<evidence type="ECO:0000313" key="5">
    <source>
        <dbReference type="Proteomes" id="UP000260780"/>
    </source>
</evidence>
<keyword evidence="2" id="KW-0732">Signal</keyword>
<comment type="caution">
    <text evidence="4">The sequence shown here is derived from an EMBL/GenBank/DDBJ whole genome shotgun (WGS) entry which is preliminary data.</text>
</comment>
<proteinExistence type="predicted"/>
<evidence type="ECO:0000256" key="1">
    <source>
        <dbReference type="ARBA" id="ARBA00023180"/>
    </source>
</evidence>
<dbReference type="InterPro" id="IPR014756">
    <property type="entry name" value="Ig_E-set"/>
</dbReference>
<accession>A0A3E4WBH9</accession>
<feature type="domain" description="IPT/TIG" evidence="3">
    <location>
        <begin position="34"/>
        <end position="116"/>
    </location>
</feature>
<reference evidence="4 5" key="1">
    <citation type="submission" date="2018-08" db="EMBL/GenBank/DDBJ databases">
        <title>A genome reference for cultivated species of the human gut microbiota.</title>
        <authorList>
            <person name="Zou Y."/>
            <person name="Xue W."/>
            <person name="Luo G."/>
        </authorList>
    </citation>
    <scope>NUCLEOTIDE SEQUENCE [LARGE SCALE GENOMIC DNA]</scope>
    <source>
        <strain evidence="4 5">OM08-14</strain>
    </source>
</reference>
<feature type="domain" description="IPT/TIG" evidence="3">
    <location>
        <begin position="204"/>
        <end position="283"/>
    </location>
</feature>
<protein>
    <recommendedName>
        <fullName evidence="3">IPT/TIG domain-containing protein</fullName>
    </recommendedName>
</protein>
<dbReference type="AlphaFoldDB" id="A0A3E4WBH9"/>
<dbReference type="InterPro" id="IPR013783">
    <property type="entry name" value="Ig-like_fold"/>
</dbReference>
<dbReference type="InterPro" id="IPR002909">
    <property type="entry name" value="IPT_dom"/>
</dbReference>
<dbReference type="RefSeq" id="WP_117747906.1">
    <property type="nucleotide sequence ID" value="NZ_DXPK01000010.1"/>
</dbReference>
<feature type="chain" id="PRO_5017767030" description="IPT/TIG domain-containing protein" evidence="2">
    <location>
        <begin position="23"/>
        <end position="569"/>
    </location>
</feature>
<sequence>MKIYWKIFVGCLVILGVMSSCKDDNEGGASHGVEMMITGFTPEQGYSSNEVTITGKNFGTEENRGEVYFNETAATEYVSYTDTEIKVKVPMGASTGRISVLKDGNYAFSEKEFTYLEGATLESLSATSSYIGDEITIKGKDFFEVEPANVKVYFGDAVTTATSVTDTEIKVNVPEDVSAGEVNVSVEFVGYQIISGLVFNVITNPQITAVAPVSGLAGNDVTITGQNFYGSDENLGNVHVFFDDYEAVVTSVNSGQIKVQSPVPDAYVSNGYLDINKVTVKYDGREDLVLGDGSASIYQIQLPKVTSVSPVSLGIGDELTIKGENFYEPSKDNLNIHVYVGGNEIDQQSLTASTSEIKFTVPEGVTTGSNIEVYVKFDTPISGKSYSTESKAIEIKASAWSKYLFIKDCDTFTSGLKLCEYSKENESNSSKYLLREVTDPVNMSPGSDYDYSQVKTFAIWDLKSDGYTVFKIEIQSEDSYWLEFDATSPKHVKVYAAYGTNGIDFGTDSEPVDVFSATGSSGYSTYKSKSLSLGLLSAGTYYIKVKFSDDNGGCIRNLKITNTEPASEE</sequence>
<dbReference type="Pfam" id="PF01833">
    <property type="entry name" value="TIG"/>
    <property type="match status" value="4"/>
</dbReference>
<feature type="signal peptide" evidence="2">
    <location>
        <begin position="1"/>
        <end position="22"/>
    </location>
</feature>
<evidence type="ECO:0000259" key="3">
    <source>
        <dbReference type="SMART" id="SM00429"/>
    </source>
</evidence>
<dbReference type="SMART" id="SM00429">
    <property type="entry name" value="IPT"/>
    <property type="match status" value="4"/>
</dbReference>
<evidence type="ECO:0000256" key="2">
    <source>
        <dbReference type="SAM" id="SignalP"/>
    </source>
</evidence>
<dbReference type="EMBL" id="QSTF01000019">
    <property type="protein sequence ID" value="RGM39586.1"/>
    <property type="molecule type" value="Genomic_DNA"/>
</dbReference>
<dbReference type="PROSITE" id="PS51257">
    <property type="entry name" value="PROKAR_LIPOPROTEIN"/>
    <property type="match status" value="1"/>
</dbReference>
<feature type="domain" description="IPT/TIG" evidence="3">
    <location>
        <begin position="302"/>
        <end position="389"/>
    </location>
</feature>
<dbReference type="InterPro" id="IPR052014">
    <property type="entry name" value="Dictyostelium_Tiger"/>
</dbReference>
<dbReference type="SUPFAM" id="SSF81296">
    <property type="entry name" value="E set domains"/>
    <property type="match status" value="4"/>
</dbReference>
<organism evidence="4 5">
    <name type="scientific">Phocaeicola plebeius</name>
    <dbReference type="NCBI Taxonomy" id="310297"/>
    <lineage>
        <taxon>Bacteria</taxon>
        <taxon>Pseudomonadati</taxon>
        <taxon>Bacteroidota</taxon>
        <taxon>Bacteroidia</taxon>
        <taxon>Bacteroidales</taxon>
        <taxon>Bacteroidaceae</taxon>
        <taxon>Phocaeicola</taxon>
    </lineage>
</organism>
<evidence type="ECO:0000313" key="4">
    <source>
        <dbReference type="EMBL" id="RGM39586.1"/>
    </source>
</evidence>
<dbReference type="Gene3D" id="2.60.40.10">
    <property type="entry name" value="Immunoglobulins"/>
    <property type="match status" value="4"/>
</dbReference>
<gene>
    <name evidence="4" type="ORF">DXC17_08750</name>
</gene>
<dbReference type="CDD" id="cd00102">
    <property type="entry name" value="IPT"/>
    <property type="match status" value="1"/>
</dbReference>